<proteinExistence type="predicted"/>
<evidence type="ECO:0000259" key="2">
    <source>
        <dbReference type="Pfam" id="PF18990"/>
    </source>
</evidence>
<dbReference type="Pfam" id="PF18990">
    <property type="entry name" value="DUF5723"/>
    <property type="match status" value="1"/>
</dbReference>
<name>A0A948X3A0_9BACT</name>
<reference evidence="3" key="1">
    <citation type="journal article" date="2021" name="PeerJ">
        <title>Extensive microbial diversity within the chicken gut microbiome revealed by metagenomics and culture.</title>
        <authorList>
            <person name="Gilroy R."/>
            <person name="Ravi A."/>
            <person name="Getino M."/>
            <person name="Pursley I."/>
            <person name="Horton D.L."/>
            <person name="Alikhan N.F."/>
            <person name="Baker D."/>
            <person name="Gharbi K."/>
            <person name="Hall N."/>
            <person name="Watson M."/>
            <person name="Adriaenssens E.M."/>
            <person name="Foster-Nyarko E."/>
            <person name="Jarju S."/>
            <person name="Secka A."/>
            <person name="Antonio M."/>
            <person name="Oren A."/>
            <person name="Chaudhuri R.R."/>
            <person name="La Ragione R."/>
            <person name="Hildebrand F."/>
            <person name="Pallen M.J."/>
        </authorList>
    </citation>
    <scope>NUCLEOTIDE SEQUENCE</scope>
    <source>
        <strain evidence="3">8470</strain>
    </source>
</reference>
<sequence>MKKCKRVLLAAGLVCAASAAQAQYLRTSYFMEGTSTRIQMNPGLQPTRGYFNFPIIGSLNVSASSNVLGTGDIIDVLDGGEDLFSNDKLFDRLKGENNLNVNFNTDILSFGWYRGKGFWSVNVGLRMDVGASLSGDMFSMMRNMNGFAIEDLAGTRQQYNIANQKLNVSAYAEVGLGYSRQVTDKLTVGGRVKVLLGLARAEMNIKQFDVDLDIPNLPAGVDPGEISGNYSDYVSRAGEFSPEDWYGSHYSYAANGSITTTLKGGGMTFDQNGMIDDFDIEAGDLGISGTGFGIDLGASYKVWDNLTVSAAVLDLGFLKWKESATTIATVSGNEDVTINSDNYDKYIGGDFLSLERFDFAEGDPKEADLKTRLASTILLAGEYGLFNNKLSVGAMYTCRFVQPKALNELTFSATFRPKNWLNAAVSYSPIQAAGKSIGLALKFGPLFVGTDYMYFGNNSKSVNGFFGFSFPLGASRASNN</sequence>
<keyword evidence="1" id="KW-0732">Signal</keyword>
<gene>
    <name evidence="3" type="ORF">H9928_10520</name>
</gene>
<dbReference type="Proteomes" id="UP000784286">
    <property type="component" value="Unassembled WGS sequence"/>
</dbReference>
<evidence type="ECO:0000313" key="3">
    <source>
        <dbReference type="EMBL" id="MBU3856965.1"/>
    </source>
</evidence>
<accession>A0A948X3A0</accession>
<comment type="caution">
    <text evidence="3">The sequence shown here is derived from an EMBL/GenBank/DDBJ whole genome shotgun (WGS) entry which is preliminary data.</text>
</comment>
<evidence type="ECO:0000256" key="1">
    <source>
        <dbReference type="SAM" id="SignalP"/>
    </source>
</evidence>
<dbReference type="EMBL" id="JAHLFJ010000093">
    <property type="protein sequence ID" value="MBU3856965.1"/>
    <property type="molecule type" value="Genomic_DNA"/>
</dbReference>
<feature type="signal peptide" evidence="1">
    <location>
        <begin position="1"/>
        <end position="22"/>
    </location>
</feature>
<feature type="domain" description="DUF5723" evidence="2">
    <location>
        <begin position="42"/>
        <end position="451"/>
    </location>
</feature>
<dbReference type="InterPro" id="IPR043781">
    <property type="entry name" value="DUF5723"/>
</dbReference>
<organism evidence="3 4">
    <name type="scientific">Candidatus Phocaeicola excrementipullorum</name>
    <dbReference type="NCBI Taxonomy" id="2838731"/>
    <lineage>
        <taxon>Bacteria</taxon>
        <taxon>Pseudomonadati</taxon>
        <taxon>Bacteroidota</taxon>
        <taxon>Bacteroidia</taxon>
        <taxon>Bacteroidales</taxon>
        <taxon>Bacteroidaceae</taxon>
        <taxon>Phocaeicola</taxon>
    </lineage>
</organism>
<feature type="chain" id="PRO_5037622845" description="DUF5723 domain-containing protein" evidence="1">
    <location>
        <begin position="23"/>
        <end position="480"/>
    </location>
</feature>
<reference evidence="3" key="2">
    <citation type="submission" date="2021-04" db="EMBL/GenBank/DDBJ databases">
        <authorList>
            <person name="Gilroy R."/>
        </authorList>
    </citation>
    <scope>NUCLEOTIDE SEQUENCE</scope>
    <source>
        <strain evidence="3">8470</strain>
    </source>
</reference>
<dbReference type="AlphaFoldDB" id="A0A948X3A0"/>
<protein>
    <recommendedName>
        <fullName evidence="2">DUF5723 domain-containing protein</fullName>
    </recommendedName>
</protein>
<dbReference type="Gene3D" id="2.40.160.60">
    <property type="entry name" value="Outer membrane protein transport protein (OMPP1/FadL/TodX)"/>
    <property type="match status" value="1"/>
</dbReference>
<evidence type="ECO:0000313" key="4">
    <source>
        <dbReference type="Proteomes" id="UP000784286"/>
    </source>
</evidence>